<evidence type="ECO:0000313" key="1">
    <source>
        <dbReference type="EMBL" id="JAD59678.1"/>
    </source>
</evidence>
<organism evidence="1">
    <name type="scientific">Arundo donax</name>
    <name type="common">Giant reed</name>
    <name type="synonym">Donax arundinaceus</name>
    <dbReference type="NCBI Taxonomy" id="35708"/>
    <lineage>
        <taxon>Eukaryota</taxon>
        <taxon>Viridiplantae</taxon>
        <taxon>Streptophyta</taxon>
        <taxon>Embryophyta</taxon>
        <taxon>Tracheophyta</taxon>
        <taxon>Spermatophyta</taxon>
        <taxon>Magnoliopsida</taxon>
        <taxon>Liliopsida</taxon>
        <taxon>Poales</taxon>
        <taxon>Poaceae</taxon>
        <taxon>PACMAD clade</taxon>
        <taxon>Arundinoideae</taxon>
        <taxon>Arundineae</taxon>
        <taxon>Arundo</taxon>
    </lineage>
</organism>
<name>A0A0A9BC14_ARUDO</name>
<dbReference type="EMBL" id="GBRH01238217">
    <property type="protein sequence ID" value="JAD59678.1"/>
    <property type="molecule type" value="Transcribed_RNA"/>
</dbReference>
<accession>A0A0A9BC14</accession>
<reference evidence="1" key="1">
    <citation type="submission" date="2014-09" db="EMBL/GenBank/DDBJ databases">
        <authorList>
            <person name="Magalhaes I.L.F."/>
            <person name="Oliveira U."/>
            <person name="Santos F.R."/>
            <person name="Vidigal T.H.D.A."/>
            <person name="Brescovit A.D."/>
            <person name="Santos A.J."/>
        </authorList>
    </citation>
    <scope>NUCLEOTIDE SEQUENCE</scope>
    <source>
        <tissue evidence="1">Shoot tissue taken approximately 20 cm above the soil surface</tissue>
    </source>
</reference>
<reference evidence="1" key="2">
    <citation type="journal article" date="2015" name="Data Brief">
        <title>Shoot transcriptome of the giant reed, Arundo donax.</title>
        <authorList>
            <person name="Barrero R.A."/>
            <person name="Guerrero F.D."/>
            <person name="Moolhuijzen P."/>
            <person name="Goolsby J.A."/>
            <person name="Tidwell J."/>
            <person name="Bellgard S.E."/>
            <person name="Bellgard M.I."/>
        </authorList>
    </citation>
    <scope>NUCLEOTIDE SEQUENCE</scope>
    <source>
        <tissue evidence="1">Shoot tissue taken approximately 20 cm above the soil surface</tissue>
    </source>
</reference>
<protein>
    <submittedName>
        <fullName evidence="1">Uncharacterized protein</fullName>
    </submittedName>
</protein>
<proteinExistence type="predicted"/>
<sequence length="44" mass="5143">MKNSKVIAWKIGRKNQGCNQPIWVPKDIITRLNDPKLVWVPKKT</sequence>
<dbReference type="AlphaFoldDB" id="A0A0A9BC14"/>